<evidence type="ECO:0000313" key="3">
    <source>
        <dbReference type="EnsemblMetazoa" id="KAF7488097.1"/>
    </source>
</evidence>
<evidence type="ECO:0000256" key="1">
    <source>
        <dbReference type="SAM" id="MobiDB-lite"/>
    </source>
</evidence>
<protein>
    <recommendedName>
        <fullName evidence="5">Histone deacetylase complex subunit SAP130 C-terminal domain-containing protein</fullName>
    </recommendedName>
</protein>
<dbReference type="EMBL" id="WVUK01000066">
    <property type="protein sequence ID" value="KAF7488097.1"/>
    <property type="molecule type" value="Genomic_DNA"/>
</dbReference>
<reference evidence="3" key="3">
    <citation type="submission" date="2022-06" db="UniProtKB">
        <authorList>
            <consortium name="EnsemblMetazoa"/>
        </authorList>
    </citation>
    <scope>IDENTIFICATION</scope>
</reference>
<evidence type="ECO:0000313" key="4">
    <source>
        <dbReference type="Proteomes" id="UP000070412"/>
    </source>
</evidence>
<gene>
    <name evidence="2" type="ORF">SSS_8813</name>
</gene>
<accession>A0A834V8D9</accession>
<sequence length="750" mass="82145">MMIMTSTATVPSSSHTKTDIKQMNICLPSNSAMELPIVTSTSNINSINIASLTTTSKNITNATSFLTASNAPGHLQMRPLSVMVAKINQPSNRQQPVCMPRMSTTRGGATLQIQNSIRSSSTPTTTNISNSTYGTSNMSSISVRRFINPHANHTGSMPIINITTSVSSNVTSSVKQVVTGQKFFTTAGNVETVNLVMANPNDVRNLKTNTSNEIKSLYTVNKINGPKQLTGSALVTNASKMVINNAGQSCTTRLGILSNNTTNKTALINLSKNFILAPTGSSGITNMVSISSANFLNRIPNQIIARQTVATTLSQAITSSSTKPAIFTVNTNSNVITSNIITTLQPIITTNNNAAGNSQNISTSTVSLSTNSIMTTSSKSSVQSLTISNNSSNLSSLKSNFSPTLVSPRPRILSRKRPIEMAGCVNSIGNTVQLINASNHSNISTITLKSQNGSFLTHQQSSTQSPSLNLISTNLNPSIQTFDPQKTYSAVGLDKDQKSTLSSNNSEVNSSTPRKKPRKQLLEPTSPKFNSYEIDRDRNEAIDALKNNEPYNDESTIVKKPRPSLIHQSNYMVRIPHLPRYSDMKHKNDKKSIQDLLNDLRKENEWKDLLLSEQCKKLADDEKQSTLKSLEIFLSILEERISPFSKCAETNTLYHHLYQNNAHNEGELNLNSNNLKIDGISISLADRKCVRINDIIRANIQRSKLIVEQLIECSQLIQKITSDHKEKVANIAKKINYNNYTVNSKRNYSR</sequence>
<organism evidence="2">
    <name type="scientific">Sarcoptes scabiei</name>
    <name type="common">Itch mite</name>
    <name type="synonym">Acarus scabiei</name>
    <dbReference type="NCBI Taxonomy" id="52283"/>
    <lineage>
        <taxon>Eukaryota</taxon>
        <taxon>Metazoa</taxon>
        <taxon>Ecdysozoa</taxon>
        <taxon>Arthropoda</taxon>
        <taxon>Chelicerata</taxon>
        <taxon>Arachnida</taxon>
        <taxon>Acari</taxon>
        <taxon>Acariformes</taxon>
        <taxon>Sarcoptiformes</taxon>
        <taxon>Astigmata</taxon>
        <taxon>Psoroptidia</taxon>
        <taxon>Sarcoptoidea</taxon>
        <taxon>Sarcoptidae</taxon>
        <taxon>Sarcoptinae</taxon>
        <taxon>Sarcoptes</taxon>
    </lineage>
</organism>
<dbReference type="AlphaFoldDB" id="A0A834V8D9"/>
<dbReference type="OrthoDB" id="10048604at2759"/>
<reference evidence="2" key="2">
    <citation type="submission" date="2020-01" db="EMBL/GenBank/DDBJ databases">
        <authorList>
            <person name="Korhonen P.K.K."/>
            <person name="Guangxu M.G."/>
            <person name="Wang T.W."/>
            <person name="Stroehlein A.J.S."/>
            <person name="Young N.D."/>
            <person name="Ang C.-S.A."/>
            <person name="Fernando D.W.F."/>
            <person name="Lu H.L."/>
            <person name="Taylor S.T."/>
            <person name="Ehtesham M.E.M."/>
            <person name="Najaraj S.H.N."/>
            <person name="Harsha G.H.G."/>
            <person name="Madugundu A.M."/>
            <person name="Renuse S.R."/>
            <person name="Holt D.H."/>
            <person name="Pandey A.P."/>
            <person name="Papenfuss A.P."/>
            <person name="Gasser R.B.G."/>
            <person name="Fischer K.F."/>
        </authorList>
    </citation>
    <scope>NUCLEOTIDE SEQUENCE</scope>
    <source>
        <strain evidence="2">SSS_KF_BRIS2020</strain>
    </source>
</reference>
<proteinExistence type="predicted"/>
<feature type="region of interest" description="Disordered" evidence="1">
    <location>
        <begin position="494"/>
        <end position="531"/>
    </location>
</feature>
<evidence type="ECO:0000313" key="2">
    <source>
        <dbReference type="EMBL" id="KAF7488097.1"/>
    </source>
</evidence>
<dbReference type="EnsemblMetazoa" id="SSS_8813s_mrna">
    <property type="protein sequence ID" value="KAF7488097.1"/>
    <property type="gene ID" value="SSS_8813"/>
</dbReference>
<feature type="compositionally biased region" description="Polar residues" evidence="1">
    <location>
        <begin position="499"/>
        <end position="512"/>
    </location>
</feature>
<dbReference type="Proteomes" id="UP000070412">
    <property type="component" value="Unassembled WGS sequence"/>
</dbReference>
<keyword evidence="4" id="KW-1185">Reference proteome</keyword>
<reference evidence="4" key="1">
    <citation type="journal article" date="2020" name="PLoS Negl. Trop. Dis.">
        <title>High-quality nuclear genome for Sarcoptes scabiei-A critical resource for a neglected parasite.</title>
        <authorList>
            <person name="Korhonen P.K."/>
            <person name="Gasser R.B."/>
            <person name="Ma G."/>
            <person name="Wang T."/>
            <person name="Stroehlein A.J."/>
            <person name="Young N.D."/>
            <person name="Ang C.S."/>
            <person name="Fernando D.D."/>
            <person name="Lu H.C."/>
            <person name="Taylor S."/>
            <person name="Reynolds S.L."/>
            <person name="Mofiz E."/>
            <person name="Najaraj S.H."/>
            <person name="Gowda H."/>
            <person name="Madugundu A."/>
            <person name="Renuse S."/>
            <person name="Holt D."/>
            <person name="Pandey A."/>
            <person name="Papenfuss A.T."/>
            <person name="Fischer K."/>
        </authorList>
    </citation>
    <scope>NUCLEOTIDE SEQUENCE [LARGE SCALE GENOMIC DNA]</scope>
</reference>
<evidence type="ECO:0008006" key="5">
    <source>
        <dbReference type="Google" id="ProtNLM"/>
    </source>
</evidence>
<name>A0A834V8D9_SARSC</name>